<comment type="subcellular location">
    <subcellularLocation>
        <location evidence="1">Membrane</location>
    </subcellularLocation>
</comment>
<accession>F5SZP9</accession>
<evidence type="ECO:0000256" key="6">
    <source>
        <dbReference type="SAM" id="Phobius"/>
    </source>
</evidence>
<feature type="coiled-coil region" evidence="5">
    <location>
        <begin position="264"/>
        <end position="298"/>
    </location>
</feature>
<evidence type="ECO:0000313" key="9">
    <source>
        <dbReference type="EMBL" id="EGL54476.1"/>
    </source>
</evidence>
<evidence type="ECO:0000256" key="2">
    <source>
        <dbReference type="ARBA" id="ARBA00023224"/>
    </source>
</evidence>
<proteinExistence type="inferred from homology"/>
<keyword evidence="5" id="KW-0175">Coiled coil</keyword>
<dbReference type="EMBL" id="AFIG01000001">
    <property type="protein sequence ID" value="EGL54476.1"/>
    <property type="molecule type" value="Genomic_DNA"/>
</dbReference>
<dbReference type="PANTHER" id="PTHR32089:SF120">
    <property type="entry name" value="METHYL-ACCEPTING CHEMOTAXIS PROTEIN TLPQ"/>
    <property type="match status" value="1"/>
</dbReference>
<dbReference type="RefSeq" id="WP_007144362.1">
    <property type="nucleotide sequence ID" value="NZ_AFIG01000001.1"/>
</dbReference>
<dbReference type="Gene3D" id="1.10.287.950">
    <property type="entry name" value="Methyl-accepting chemotaxis protein"/>
    <property type="match status" value="1"/>
</dbReference>
<organism evidence="9 10">
    <name type="scientific">Methylophaga aminisulfidivorans MP</name>
    <dbReference type="NCBI Taxonomy" id="1026882"/>
    <lineage>
        <taxon>Bacteria</taxon>
        <taxon>Pseudomonadati</taxon>
        <taxon>Pseudomonadota</taxon>
        <taxon>Gammaproteobacteria</taxon>
        <taxon>Thiotrichales</taxon>
        <taxon>Piscirickettsiaceae</taxon>
        <taxon>Methylophaga</taxon>
    </lineage>
</organism>
<protein>
    <submittedName>
        <fullName evidence="9">Methyl-accepting chemotaxis protein</fullName>
    </submittedName>
</protein>
<keyword evidence="6" id="KW-0472">Membrane</keyword>
<dbReference type="PROSITE" id="PS50111">
    <property type="entry name" value="CHEMOTAXIS_TRANSDUC_2"/>
    <property type="match status" value="1"/>
</dbReference>
<comment type="caution">
    <text evidence="9">The sequence shown here is derived from an EMBL/GenBank/DDBJ whole genome shotgun (WGS) entry which is preliminary data.</text>
</comment>
<dbReference type="InterPro" id="IPR004090">
    <property type="entry name" value="Chemotax_Me-accpt_rcpt"/>
</dbReference>
<dbReference type="InterPro" id="IPR047347">
    <property type="entry name" value="YvaQ-like_sensor"/>
</dbReference>
<evidence type="ECO:0000256" key="3">
    <source>
        <dbReference type="ARBA" id="ARBA00029447"/>
    </source>
</evidence>
<dbReference type="GO" id="GO:0007165">
    <property type="term" value="P:signal transduction"/>
    <property type="evidence" value="ECO:0007669"/>
    <property type="project" value="UniProtKB-KW"/>
</dbReference>
<dbReference type="InterPro" id="IPR024478">
    <property type="entry name" value="HlyB_4HB_MCP"/>
</dbReference>
<dbReference type="Pfam" id="PF00015">
    <property type="entry name" value="MCPsignal"/>
    <property type="match status" value="1"/>
</dbReference>
<comment type="similarity">
    <text evidence="3">Belongs to the methyl-accepting chemotaxis (MCP) protein family.</text>
</comment>
<dbReference type="CDD" id="cd11386">
    <property type="entry name" value="MCP_signal"/>
    <property type="match status" value="1"/>
</dbReference>
<evidence type="ECO:0000256" key="4">
    <source>
        <dbReference type="PROSITE-ProRule" id="PRU00284"/>
    </source>
</evidence>
<dbReference type="PANTHER" id="PTHR32089">
    <property type="entry name" value="METHYL-ACCEPTING CHEMOTAXIS PROTEIN MCPB"/>
    <property type="match status" value="1"/>
</dbReference>
<dbReference type="GO" id="GO:0006935">
    <property type="term" value="P:chemotaxis"/>
    <property type="evidence" value="ECO:0007669"/>
    <property type="project" value="InterPro"/>
</dbReference>
<reference evidence="9 10" key="1">
    <citation type="journal article" date="2011" name="J. Bacteriol.">
        <title>Draft genome sequence of Methylophaga aminisulfidivorans MP T.</title>
        <authorList>
            <person name="Han G.H."/>
            <person name="Kim W."/>
            <person name="Chun J."/>
            <person name="Kim S.W."/>
        </authorList>
    </citation>
    <scope>NUCLEOTIDE SEQUENCE [LARGE SCALE GENOMIC DNA]</scope>
    <source>
        <strain evidence="10">MP(T)</strain>
    </source>
</reference>
<dbReference type="PROSITE" id="PS50885">
    <property type="entry name" value="HAMP"/>
    <property type="match status" value="1"/>
</dbReference>
<dbReference type="CDD" id="cd06225">
    <property type="entry name" value="HAMP"/>
    <property type="match status" value="1"/>
</dbReference>
<evidence type="ECO:0000256" key="5">
    <source>
        <dbReference type="SAM" id="Coils"/>
    </source>
</evidence>
<gene>
    <name evidence="9" type="ORF">MAMP_01129</name>
</gene>
<dbReference type="Proteomes" id="UP000003544">
    <property type="component" value="Unassembled WGS sequence"/>
</dbReference>
<dbReference type="InterPro" id="IPR003660">
    <property type="entry name" value="HAMP_dom"/>
</dbReference>
<dbReference type="eggNOG" id="COG0840">
    <property type="taxonomic scope" value="Bacteria"/>
</dbReference>
<keyword evidence="6" id="KW-0812">Transmembrane</keyword>
<dbReference type="GO" id="GO:0016020">
    <property type="term" value="C:membrane"/>
    <property type="evidence" value="ECO:0007669"/>
    <property type="project" value="UniProtKB-SubCell"/>
</dbReference>
<evidence type="ECO:0000259" key="8">
    <source>
        <dbReference type="PROSITE" id="PS50885"/>
    </source>
</evidence>
<keyword evidence="6" id="KW-1133">Transmembrane helix</keyword>
<dbReference type="InterPro" id="IPR004089">
    <property type="entry name" value="MCPsignal_dom"/>
</dbReference>
<feature type="transmembrane region" description="Helical" evidence="6">
    <location>
        <begin position="187"/>
        <end position="209"/>
    </location>
</feature>
<dbReference type="Pfam" id="PF12729">
    <property type="entry name" value="4HB_MCP_1"/>
    <property type="match status" value="1"/>
</dbReference>
<keyword evidence="10" id="KW-1185">Reference proteome</keyword>
<dbReference type="FunFam" id="1.10.287.950:FF:000001">
    <property type="entry name" value="Methyl-accepting chemotaxis sensory transducer"/>
    <property type="match status" value="1"/>
</dbReference>
<dbReference type="Pfam" id="PF00672">
    <property type="entry name" value="HAMP"/>
    <property type="match status" value="1"/>
</dbReference>
<dbReference type="SUPFAM" id="SSF58104">
    <property type="entry name" value="Methyl-accepting chemotaxis protein (MCP) signaling domain"/>
    <property type="match status" value="1"/>
</dbReference>
<evidence type="ECO:0000259" key="7">
    <source>
        <dbReference type="PROSITE" id="PS50111"/>
    </source>
</evidence>
<dbReference type="CDD" id="cd19411">
    <property type="entry name" value="MCP2201-like_sensor"/>
    <property type="match status" value="1"/>
</dbReference>
<dbReference type="OrthoDB" id="6107688at2"/>
<dbReference type="AlphaFoldDB" id="F5SZP9"/>
<feature type="domain" description="HAMP" evidence="8">
    <location>
        <begin position="211"/>
        <end position="265"/>
    </location>
</feature>
<dbReference type="STRING" id="1026882.MAMP_01129"/>
<dbReference type="SMART" id="SM00304">
    <property type="entry name" value="HAMP"/>
    <property type="match status" value="1"/>
</dbReference>
<dbReference type="GO" id="GO:0004888">
    <property type="term" value="F:transmembrane signaling receptor activity"/>
    <property type="evidence" value="ECO:0007669"/>
    <property type="project" value="InterPro"/>
</dbReference>
<evidence type="ECO:0000256" key="1">
    <source>
        <dbReference type="ARBA" id="ARBA00004370"/>
    </source>
</evidence>
<evidence type="ECO:0000313" key="10">
    <source>
        <dbReference type="Proteomes" id="UP000003544"/>
    </source>
</evidence>
<keyword evidence="2 4" id="KW-0807">Transducer</keyword>
<dbReference type="SMART" id="SM00283">
    <property type="entry name" value="MA"/>
    <property type="match status" value="1"/>
</dbReference>
<dbReference type="PRINTS" id="PR00260">
    <property type="entry name" value="CHEMTRNSDUCR"/>
</dbReference>
<feature type="domain" description="Methyl-accepting transducer" evidence="7">
    <location>
        <begin position="270"/>
        <end position="506"/>
    </location>
</feature>
<feature type="transmembrane region" description="Helical" evidence="6">
    <location>
        <begin position="12"/>
        <end position="31"/>
    </location>
</feature>
<name>F5SZP9_9GAMM</name>
<sequence>MFKKLSIPKALQLAFGASIAIIIAVGIYPLFAIHDLQNKFVSVVDRNVSLLTTISDLRYYTVTYRRFALDYGLTNDADEHQKILVTIDYNNQKMSEAMKHMLSLADTPVIRQNIESFQQQIADYVAMQNKYIELIDQGRIDEARQEMLGPMLAPFNAIVKLLSDLQHDLQAEAIEIKQNEAAHIQTLVIQSAVTGIISVAFVLLMIFFITRKVTVPLDKLIQQMQAVEQGDLSKNLVLSEFAEDELGSAAYYFDQMQRGLAQLAQEINDSVQSLEVTSEQLNNRVQETTLNLATQRNEISQIATATEQMQVGFEEVAIRTVDASQQSEKASHEAQESGEMIQQSIQQTEDMATALSNTSEVVTKLQHDSHNISVISEVISGITEQTNLLALNAAIEAARAGEAGRGFAVVADEVRKLATKTKSSLGEIADVIASIQRNAAQAADMMQSSQEQMRSGLSQIRNMGNSFDNILQVSDRIAGMSSQIATATEQQTSVVKNLSESVSTIYQASDRIADSAKSTEQACLALGNESQHLSQLASRFKLA</sequence>